<protein>
    <submittedName>
        <fullName evidence="1">YjbQ family protein</fullName>
    </submittedName>
</protein>
<dbReference type="Gene3D" id="2.60.120.460">
    <property type="entry name" value="YjbQ-like"/>
    <property type="match status" value="1"/>
</dbReference>
<organism evidence="1 2">
    <name type="scientific">Rothia dentocariosa</name>
    <dbReference type="NCBI Taxonomy" id="2047"/>
    <lineage>
        <taxon>Bacteria</taxon>
        <taxon>Bacillati</taxon>
        <taxon>Actinomycetota</taxon>
        <taxon>Actinomycetes</taxon>
        <taxon>Micrococcales</taxon>
        <taxon>Micrococcaceae</taxon>
        <taxon>Rothia</taxon>
    </lineage>
</organism>
<sequence>MAVYQDTITVSTAAGRPDFIDIKQQVIDIIAASGISNGTVTCQTTHTTCSVIFEEYVHDTNWQGQEFLQGDLIRFVDEMIPREVEEGRDYRYPGPKHVQFLVDYHNEHPEFPGEANTILNGDAHLRASLFGSSQTFVVTDGMPATGEFGHIYLVDWDQNRERNRKVKVCVIGE</sequence>
<dbReference type="AlphaFoldDB" id="A0A930KPC6"/>
<dbReference type="SUPFAM" id="SSF111038">
    <property type="entry name" value="YjbQ-like"/>
    <property type="match status" value="1"/>
</dbReference>
<dbReference type="Pfam" id="PF01894">
    <property type="entry name" value="YjbQ"/>
    <property type="match status" value="1"/>
</dbReference>
<comment type="caution">
    <text evidence="1">The sequence shown here is derived from an EMBL/GenBank/DDBJ whole genome shotgun (WGS) entry which is preliminary data.</text>
</comment>
<proteinExistence type="predicted"/>
<accession>A0A930KPC6</accession>
<gene>
    <name evidence="1" type="ORF">HXO56_11080</name>
</gene>
<dbReference type="Proteomes" id="UP000769484">
    <property type="component" value="Unassembled WGS sequence"/>
</dbReference>
<evidence type="ECO:0000313" key="1">
    <source>
        <dbReference type="EMBL" id="MBF1650604.1"/>
    </source>
</evidence>
<evidence type="ECO:0000313" key="2">
    <source>
        <dbReference type="Proteomes" id="UP000769484"/>
    </source>
</evidence>
<dbReference type="InterPro" id="IPR035917">
    <property type="entry name" value="YjbQ-like_sf"/>
</dbReference>
<dbReference type="InterPro" id="IPR001602">
    <property type="entry name" value="UPF0047_YjbQ-like"/>
</dbReference>
<name>A0A930KPC6_9MICC</name>
<dbReference type="EMBL" id="JABZXJ010000076">
    <property type="protein sequence ID" value="MBF1650604.1"/>
    <property type="molecule type" value="Genomic_DNA"/>
</dbReference>
<reference evidence="1" key="1">
    <citation type="submission" date="2020-04" db="EMBL/GenBank/DDBJ databases">
        <title>Deep metagenomics examines the oral microbiome during advanced dental caries in children, revealing novel taxa and co-occurrences with host molecules.</title>
        <authorList>
            <person name="Baker J.L."/>
            <person name="Morton J.T."/>
            <person name="Dinis M."/>
            <person name="Alvarez R."/>
            <person name="Tran N.C."/>
            <person name="Knight R."/>
            <person name="Edlund A."/>
        </authorList>
    </citation>
    <scope>NUCLEOTIDE SEQUENCE</scope>
    <source>
        <strain evidence="1">JCVI_47_bin.4</strain>
    </source>
</reference>